<keyword evidence="3" id="KW-1185">Reference proteome</keyword>
<keyword evidence="1" id="KW-0175">Coiled coil</keyword>
<sequence>MTWNVPYWTVSSPSSARPVLTTQTNSRNDAQAEHRTEWEEISPVLVDCDADVVSLDGSKTHDEMQVLHLSKLLDEAKQENRRFEEQVQSLLNQSMTETSSLQSKIAELRQRNKEALAECERTKKEKEDVVAALTKKNDVIKATLQQQNQEMRQALEDLNRSSAQAQAELLDARNSLLMCRQQLAQSSAQLESLQKEQTARMNLTDRVAVLEAELKAKDTELAEMKKLSSQAKSANVAISRDDSTTLVQEFNNIRALLANCIPERLGGMFGTSMTSSSNEVVSALRKLNSDIHQDATIMAESMAESFGFKNRRGSEDEETTLFQQVGTTIGPSLVHFLGTKSHSEDPILIQIAFQTYITRYLCWLSTAWIASGGKERLGAADQSNTTQTVTTAWSALSHILSKHLQFDDAQLCSAAASKIVAGLADILLVAGCDGTRLQLCDTLKQKFSEKISLLAKSGMRINKLIINSIDRGLDVVVIKPATVFDSTCMDDGYDDGERDKNTANNRVLCPTDIGLLQRSKGPNGGVRILLKPKIALESVVDNLDD</sequence>
<dbReference type="RefSeq" id="XP_041159396.1">
    <property type="nucleotide sequence ID" value="XM_041310918.1"/>
</dbReference>
<evidence type="ECO:0000313" key="2">
    <source>
        <dbReference type="EMBL" id="KAG1792827.1"/>
    </source>
</evidence>
<reference evidence="2" key="1">
    <citation type="journal article" date="2020" name="New Phytol.">
        <title>Comparative genomics reveals dynamic genome evolution in host specialist ectomycorrhizal fungi.</title>
        <authorList>
            <person name="Lofgren L.A."/>
            <person name="Nguyen N.H."/>
            <person name="Vilgalys R."/>
            <person name="Ruytinx J."/>
            <person name="Liao H.L."/>
            <person name="Branco S."/>
            <person name="Kuo A."/>
            <person name="LaButti K."/>
            <person name="Lipzen A."/>
            <person name="Andreopoulos W."/>
            <person name="Pangilinan J."/>
            <person name="Riley R."/>
            <person name="Hundley H."/>
            <person name="Na H."/>
            <person name="Barry K."/>
            <person name="Grigoriev I.V."/>
            <person name="Stajich J.E."/>
            <person name="Kennedy P.G."/>
        </authorList>
    </citation>
    <scope>NUCLEOTIDE SEQUENCE</scope>
    <source>
        <strain evidence="2">S12</strain>
    </source>
</reference>
<feature type="coiled-coil region" evidence="1">
    <location>
        <begin position="66"/>
        <end position="227"/>
    </location>
</feature>
<dbReference type="OrthoDB" id="3147752at2759"/>
<organism evidence="2 3">
    <name type="scientific">Suillus plorans</name>
    <dbReference type="NCBI Taxonomy" id="116603"/>
    <lineage>
        <taxon>Eukaryota</taxon>
        <taxon>Fungi</taxon>
        <taxon>Dikarya</taxon>
        <taxon>Basidiomycota</taxon>
        <taxon>Agaricomycotina</taxon>
        <taxon>Agaricomycetes</taxon>
        <taxon>Agaricomycetidae</taxon>
        <taxon>Boletales</taxon>
        <taxon>Suillineae</taxon>
        <taxon>Suillaceae</taxon>
        <taxon>Suillus</taxon>
    </lineage>
</organism>
<accession>A0A9P7AQ55</accession>
<evidence type="ECO:0000313" key="3">
    <source>
        <dbReference type="Proteomes" id="UP000719766"/>
    </source>
</evidence>
<comment type="caution">
    <text evidence="2">The sequence shown here is derived from an EMBL/GenBank/DDBJ whole genome shotgun (WGS) entry which is preliminary data.</text>
</comment>
<gene>
    <name evidence="2" type="ORF">HD556DRAFT_547628</name>
</gene>
<name>A0A9P7AQ55_9AGAM</name>
<dbReference type="GeneID" id="64604682"/>
<dbReference type="EMBL" id="JABBWE010000034">
    <property type="protein sequence ID" value="KAG1792827.1"/>
    <property type="molecule type" value="Genomic_DNA"/>
</dbReference>
<dbReference type="AlphaFoldDB" id="A0A9P7AQ55"/>
<protein>
    <submittedName>
        <fullName evidence="2">Uncharacterized protein</fullName>
    </submittedName>
</protein>
<proteinExistence type="predicted"/>
<evidence type="ECO:0000256" key="1">
    <source>
        <dbReference type="SAM" id="Coils"/>
    </source>
</evidence>
<dbReference type="Proteomes" id="UP000719766">
    <property type="component" value="Unassembled WGS sequence"/>
</dbReference>